<dbReference type="GO" id="GO:0003677">
    <property type="term" value="F:DNA binding"/>
    <property type="evidence" value="ECO:0007669"/>
    <property type="project" value="InterPro"/>
</dbReference>
<dbReference type="SUPFAM" id="SSF143422">
    <property type="entry name" value="Transposase IS200-like"/>
    <property type="match status" value="1"/>
</dbReference>
<reference evidence="2" key="1">
    <citation type="submission" date="2009-10" db="EMBL/GenBank/DDBJ databases">
        <title>Diversity of trophic interactions inside an arsenic-rich microbial ecosystem.</title>
        <authorList>
            <person name="Bertin P.N."/>
            <person name="Heinrich-Salmeron A."/>
            <person name="Pelletier E."/>
            <person name="Goulhen-Chollet F."/>
            <person name="Arsene-Ploetze F."/>
            <person name="Gallien S."/>
            <person name="Calteau A."/>
            <person name="Vallenet D."/>
            <person name="Casiot C."/>
            <person name="Chane-Woon-Ming B."/>
            <person name="Giloteaux L."/>
            <person name="Barakat M."/>
            <person name="Bonnefoy V."/>
            <person name="Bruneel O."/>
            <person name="Chandler M."/>
            <person name="Cleiss J."/>
            <person name="Duran R."/>
            <person name="Elbaz-Poulichet F."/>
            <person name="Fonknechten N."/>
            <person name="Lauga B."/>
            <person name="Mornico D."/>
            <person name="Ortet P."/>
            <person name="Schaeffer C."/>
            <person name="Siguier P."/>
            <person name="Alexander Thil Smith A."/>
            <person name="Van Dorsselaer A."/>
            <person name="Weissenbach J."/>
            <person name="Medigue C."/>
            <person name="Le Paslier D."/>
        </authorList>
    </citation>
    <scope>NUCLEOTIDE SEQUENCE</scope>
</reference>
<dbReference type="InterPro" id="IPR036515">
    <property type="entry name" value="Transposase_17_sf"/>
</dbReference>
<comment type="caution">
    <text evidence="2">The sequence shown here is derived from an EMBL/GenBank/DDBJ whole genome shotgun (WGS) entry which is preliminary data.</text>
</comment>
<dbReference type="Pfam" id="PF01797">
    <property type="entry name" value="Y1_Tnp"/>
    <property type="match status" value="1"/>
</dbReference>
<organism evidence="2">
    <name type="scientific">mine drainage metagenome</name>
    <dbReference type="NCBI Taxonomy" id="410659"/>
    <lineage>
        <taxon>unclassified sequences</taxon>
        <taxon>metagenomes</taxon>
        <taxon>ecological metagenomes</taxon>
    </lineage>
</organism>
<evidence type="ECO:0000313" key="2">
    <source>
        <dbReference type="EMBL" id="CBH95975.1"/>
    </source>
</evidence>
<dbReference type="Gene3D" id="3.30.70.1290">
    <property type="entry name" value="Transposase IS200-like"/>
    <property type="match status" value="1"/>
</dbReference>
<feature type="domain" description="Transposase IS200-like" evidence="1">
    <location>
        <begin position="9"/>
        <end position="124"/>
    </location>
</feature>
<evidence type="ECO:0000259" key="1">
    <source>
        <dbReference type="SMART" id="SM01321"/>
    </source>
</evidence>
<dbReference type="AlphaFoldDB" id="E6PM23"/>
<proteinExistence type="predicted"/>
<dbReference type="SMART" id="SM01321">
    <property type="entry name" value="Y1_Tnp"/>
    <property type="match status" value="1"/>
</dbReference>
<dbReference type="PANTHER" id="PTHR34322:SF2">
    <property type="entry name" value="TRANSPOSASE IS200-LIKE DOMAIN-CONTAINING PROTEIN"/>
    <property type="match status" value="1"/>
</dbReference>
<gene>
    <name evidence="2" type="primary">tnp</name>
    <name evidence="2" type="ORF">CARN2_0963</name>
</gene>
<accession>E6PM23</accession>
<dbReference type="GO" id="GO:0004803">
    <property type="term" value="F:transposase activity"/>
    <property type="evidence" value="ECO:0007669"/>
    <property type="project" value="InterPro"/>
</dbReference>
<dbReference type="GO" id="GO:0006313">
    <property type="term" value="P:DNA transposition"/>
    <property type="evidence" value="ECO:0007669"/>
    <property type="project" value="InterPro"/>
</dbReference>
<protein>
    <submittedName>
        <fullName evidence="2">Transposase</fullName>
    </submittedName>
</protein>
<sequence>MPRRPRLTLPHVPLHLIQRGNNRQACFFADEDYRAYLDWLLDAARKTDCRIHAYVLITNHVHLLLSSDHADAPGLLMKTLGQRYVQYINRTYRRTGTLWEGRFRSSLVQQEGYFLACQRYIELNPVRARMVEHPGDYRWSSYRTNAQGEEDALIQAHAVYTALGANTAERQAAYRDLFQSELAPGLVDEIRAALHGSYALGDARFAQELQRTLGRRAIPGIPGRPKLPSLHSLHGV</sequence>
<name>E6PM23_9ZZZZ</name>
<dbReference type="PANTHER" id="PTHR34322">
    <property type="entry name" value="TRANSPOSASE, Y1_TNP DOMAIN-CONTAINING"/>
    <property type="match status" value="1"/>
</dbReference>
<dbReference type="InterPro" id="IPR002686">
    <property type="entry name" value="Transposase_17"/>
</dbReference>
<dbReference type="EMBL" id="CABM01000016">
    <property type="protein sequence ID" value="CBH95975.1"/>
    <property type="molecule type" value="Genomic_DNA"/>
</dbReference>